<dbReference type="Proteomes" id="UP000292307">
    <property type="component" value="Chromosome"/>
</dbReference>
<reference evidence="18 19" key="2">
    <citation type="submission" date="2019-02" db="EMBL/GenBank/DDBJ databases">
        <title>Draft Genome Sequences of Six Type Strains of the Genus Massilia.</title>
        <authorList>
            <person name="Miess H."/>
            <person name="Frediansyhah A."/>
            <person name="Gross H."/>
        </authorList>
    </citation>
    <scope>NUCLEOTIDE SEQUENCE [LARGE SCALE GENOMIC DNA]</scope>
    <source>
        <strain evidence="18 19">DSM 17472</strain>
    </source>
</reference>
<dbReference type="GO" id="GO:0005886">
    <property type="term" value="C:plasma membrane"/>
    <property type="evidence" value="ECO:0007669"/>
    <property type="project" value="UniProtKB-SubCell"/>
</dbReference>
<sequence length="902" mass="94567">MSDNAMDNEATGSAAIGTVILDARHPLDITGRAAPLLVRSGAVNVFAVPPGGRRRFLFRVPAGALLCGLPAPGAWRLLAVGTLDTAAVELAWPDVTPPLLAGWYATLGEQGTATVDGLPALHGRAVQRFARQLEDDAARRAEIVRHGWERARARYRAALAGFARLVLRPSAPSPDMSPVPGVDDAPASVSPRQAATRCVPPRTGNAALAGESPAAWAVRRIAAELGIDAGAVAGDEAENRSGNAAHDDADNAADCGEGVAELLARAGIRHRTVLLRGQWWRADNGPLIGFDAARRPCVLLPSRRGYRLADAGGADQAVDEHTMLAAEALMPYRPLPPDALDWRGLLRFAGRGTASDVARLLAVGVAAAVLALLVPAVIALLVESVLPRGAWAEHWQLAGLLAAAAFGAAGFEMCKALLVLRCEARVDLALQAALFDRLLRLPVAFFRRHTTGDLADRALGVQEMRARLTVTASGALLGAVFSLASLAAMLYWSVPLALAGIVLVAAVLGLTAACARRQLRHEGEQVRQRGIVEGLVLQFVAGIGKLRAAAAEPRALAAWTRHYEAQARRHGAARSAAMVQEIVQACVPALAALVIFAAMACLPAGQDAGVLLAFSAAFGQFFGAITGTTLAATQALGVVPLYRRLRPLLDTVPEGGGRAPAALRGAIELRDVSFRYEDHGAPVLDRVSLSIAPGQFVAIVGPSGSGKSTLLRLMMGFDAPTSGTIAFDGQPLAGLDAAALRRHVGVVLQNGRVAAGTVFDNIASDRHISHDEAMAAARQVGLAAEIEAMPMGLHTVLHDGGGTLSGGQRQRLLMARALARRPALLLLDEATSALDNQTQAVLMDSLAQLALTRVVVAHRLSTVIGADQIFVVDEGRIVQRGSYQELLDQPGPFAALARRQLL</sequence>
<reference evidence="17" key="3">
    <citation type="submission" date="2022-12" db="EMBL/GenBank/DDBJ databases">
        <authorList>
            <person name="Sun Q."/>
            <person name="Kim S."/>
        </authorList>
    </citation>
    <scope>NUCLEOTIDE SEQUENCE</scope>
    <source>
        <strain evidence="17">KCTC 12343</strain>
    </source>
</reference>
<dbReference type="GO" id="GO:0016887">
    <property type="term" value="F:ATP hydrolysis activity"/>
    <property type="evidence" value="ECO:0007669"/>
    <property type="project" value="InterPro"/>
</dbReference>
<protein>
    <recommendedName>
        <fullName evidence="12">Cyclolysin secretion/processing ATP-binding protein CyaB</fullName>
    </recommendedName>
</protein>
<dbReference type="SUPFAM" id="SSF52540">
    <property type="entry name" value="P-loop containing nucleoside triphosphate hydrolases"/>
    <property type="match status" value="1"/>
</dbReference>
<reference evidence="17" key="1">
    <citation type="journal article" date="2014" name="Int. J. Syst. Evol. Microbiol.">
        <title>Complete genome sequence of Corynebacterium casei LMG S-19264T (=DSM 44701T), isolated from a smear-ripened cheese.</title>
        <authorList>
            <consortium name="US DOE Joint Genome Institute (JGI-PGF)"/>
            <person name="Walter F."/>
            <person name="Albersmeier A."/>
            <person name="Kalinowski J."/>
            <person name="Ruckert C."/>
        </authorList>
    </citation>
    <scope>NUCLEOTIDE SEQUENCE</scope>
    <source>
        <strain evidence="17">KCTC 12343</strain>
    </source>
</reference>
<keyword evidence="5" id="KW-0354">Hemolysis</keyword>
<evidence type="ECO:0000313" key="18">
    <source>
        <dbReference type="EMBL" id="QBI03769.1"/>
    </source>
</evidence>
<feature type="transmembrane region" description="Helical" evidence="14">
    <location>
        <begin position="360"/>
        <end position="382"/>
    </location>
</feature>
<dbReference type="Gene3D" id="3.40.50.300">
    <property type="entry name" value="P-loop containing nucleotide triphosphate hydrolases"/>
    <property type="match status" value="1"/>
</dbReference>
<dbReference type="OrthoDB" id="9787557at2"/>
<dbReference type="NCBIfam" id="TIGR03797">
    <property type="entry name" value="NHLM_micro_ABC2"/>
    <property type="match status" value="1"/>
</dbReference>
<dbReference type="InterPro" id="IPR036640">
    <property type="entry name" value="ABC1_TM_sf"/>
</dbReference>
<evidence type="ECO:0000256" key="10">
    <source>
        <dbReference type="ARBA" id="ARBA00055355"/>
    </source>
</evidence>
<comment type="function">
    <text evidence="10">Involved in the export of calmodulin-sensitive adenylate cyclase-hemolysin (cyclolysin).</text>
</comment>
<keyword evidence="9 14" id="KW-0472">Membrane</keyword>
<feature type="domain" description="ABC transporter" evidence="15">
    <location>
        <begin position="667"/>
        <end position="899"/>
    </location>
</feature>
<dbReference type="InterPro" id="IPR039421">
    <property type="entry name" value="Type_1_exporter"/>
</dbReference>
<dbReference type="GO" id="GO:0031640">
    <property type="term" value="P:killing of cells of another organism"/>
    <property type="evidence" value="ECO:0007669"/>
    <property type="project" value="UniProtKB-KW"/>
</dbReference>
<gene>
    <name evidence="18" type="ORF">EYF70_25330</name>
    <name evidence="17" type="ORF">GCM10007387_50430</name>
</gene>
<name>A0A411X424_9BURK</name>
<dbReference type="RefSeq" id="WP_131147861.1">
    <property type="nucleotide sequence ID" value="NZ_BMWV01000015.1"/>
</dbReference>
<feature type="transmembrane region" description="Helical" evidence="14">
    <location>
        <begin position="496"/>
        <end position="515"/>
    </location>
</feature>
<evidence type="ECO:0000256" key="13">
    <source>
        <dbReference type="SAM" id="MobiDB-lite"/>
    </source>
</evidence>
<evidence type="ECO:0000256" key="12">
    <source>
        <dbReference type="ARBA" id="ARBA00072252"/>
    </source>
</evidence>
<evidence type="ECO:0000313" key="17">
    <source>
        <dbReference type="EMBL" id="GGY61764.1"/>
    </source>
</evidence>
<keyword evidence="3" id="KW-1003">Cell membrane</keyword>
<dbReference type="GO" id="GO:0005524">
    <property type="term" value="F:ATP binding"/>
    <property type="evidence" value="ECO:0007669"/>
    <property type="project" value="UniProtKB-KW"/>
</dbReference>
<dbReference type="PANTHER" id="PTHR24221">
    <property type="entry name" value="ATP-BINDING CASSETTE SUB-FAMILY B"/>
    <property type="match status" value="1"/>
</dbReference>
<keyword evidence="4 14" id="KW-0812">Transmembrane</keyword>
<evidence type="ECO:0000256" key="8">
    <source>
        <dbReference type="ARBA" id="ARBA00022989"/>
    </source>
</evidence>
<dbReference type="InterPro" id="IPR011527">
    <property type="entry name" value="ABC1_TM_dom"/>
</dbReference>
<dbReference type="GO" id="GO:0140359">
    <property type="term" value="F:ABC-type transporter activity"/>
    <property type="evidence" value="ECO:0007669"/>
    <property type="project" value="InterPro"/>
</dbReference>
<keyword evidence="5" id="KW-0204">Cytolysis</keyword>
<keyword evidence="2" id="KW-0813">Transport</keyword>
<evidence type="ECO:0000256" key="7">
    <source>
        <dbReference type="ARBA" id="ARBA00022840"/>
    </source>
</evidence>
<comment type="subcellular location">
    <subcellularLocation>
        <location evidence="1">Cell membrane</location>
        <topology evidence="1">Multi-pass membrane protein</topology>
    </subcellularLocation>
</comment>
<dbReference type="Gene3D" id="1.20.1560.10">
    <property type="entry name" value="ABC transporter type 1, transmembrane domain"/>
    <property type="match status" value="1"/>
</dbReference>
<dbReference type="FunFam" id="3.40.50.300:FF:000299">
    <property type="entry name" value="ABC transporter ATP-binding protein/permease"/>
    <property type="match status" value="1"/>
</dbReference>
<dbReference type="SUPFAM" id="SSF90123">
    <property type="entry name" value="ABC transporter transmembrane region"/>
    <property type="match status" value="1"/>
</dbReference>
<feature type="region of interest" description="Disordered" evidence="13">
    <location>
        <begin position="183"/>
        <end position="204"/>
    </location>
</feature>
<dbReference type="InterPro" id="IPR003439">
    <property type="entry name" value="ABC_transporter-like_ATP-bd"/>
</dbReference>
<keyword evidence="19" id="KW-1185">Reference proteome</keyword>
<evidence type="ECO:0000259" key="15">
    <source>
        <dbReference type="PROSITE" id="PS50893"/>
    </source>
</evidence>
<feature type="domain" description="ABC transmembrane type-1" evidence="16">
    <location>
        <begin position="360"/>
        <end position="637"/>
    </location>
</feature>
<evidence type="ECO:0000256" key="14">
    <source>
        <dbReference type="SAM" id="Phobius"/>
    </source>
</evidence>
<feature type="transmembrane region" description="Helical" evidence="14">
    <location>
        <begin position="582"/>
        <end position="605"/>
    </location>
</feature>
<dbReference type="EMBL" id="BMWV01000015">
    <property type="protein sequence ID" value="GGY61764.1"/>
    <property type="molecule type" value="Genomic_DNA"/>
</dbReference>
<dbReference type="InterPro" id="IPR022515">
    <property type="entry name" value="NHPM_micro_ABC2"/>
</dbReference>
<comment type="similarity">
    <text evidence="11">Belongs to the ABC transporter superfamily. Cyclolysin exporter (TC 3.A.1.109.2) family.</text>
</comment>
<keyword evidence="7" id="KW-0067">ATP-binding</keyword>
<dbReference type="Pfam" id="PF00005">
    <property type="entry name" value="ABC_tran"/>
    <property type="match status" value="1"/>
</dbReference>
<evidence type="ECO:0000313" key="19">
    <source>
        <dbReference type="Proteomes" id="UP000292307"/>
    </source>
</evidence>
<dbReference type="EMBL" id="CP036401">
    <property type="protein sequence ID" value="QBI03769.1"/>
    <property type="molecule type" value="Genomic_DNA"/>
</dbReference>
<feature type="transmembrane region" description="Helical" evidence="14">
    <location>
        <begin position="468"/>
        <end position="490"/>
    </location>
</feature>
<feature type="transmembrane region" description="Helical" evidence="14">
    <location>
        <begin position="394"/>
        <end position="411"/>
    </location>
</feature>
<evidence type="ECO:0000256" key="6">
    <source>
        <dbReference type="ARBA" id="ARBA00022741"/>
    </source>
</evidence>
<evidence type="ECO:0000256" key="3">
    <source>
        <dbReference type="ARBA" id="ARBA00022475"/>
    </source>
</evidence>
<dbReference type="PROSITE" id="PS50893">
    <property type="entry name" value="ABC_TRANSPORTER_2"/>
    <property type="match status" value="1"/>
</dbReference>
<evidence type="ECO:0000256" key="2">
    <source>
        <dbReference type="ARBA" id="ARBA00022448"/>
    </source>
</evidence>
<dbReference type="GO" id="GO:0034040">
    <property type="term" value="F:ATPase-coupled lipid transmembrane transporter activity"/>
    <property type="evidence" value="ECO:0007669"/>
    <property type="project" value="TreeGrafter"/>
</dbReference>
<organism evidence="17 20">
    <name type="scientific">Pseudoduganella albidiflava</name>
    <dbReference type="NCBI Taxonomy" id="321983"/>
    <lineage>
        <taxon>Bacteria</taxon>
        <taxon>Pseudomonadati</taxon>
        <taxon>Pseudomonadota</taxon>
        <taxon>Betaproteobacteria</taxon>
        <taxon>Burkholderiales</taxon>
        <taxon>Oxalobacteraceae</taxon>
        <taxon>Telluria group</taxon>
        <taxon>Pseudoduganella</taxon>
    </lineage>
</organism>
<dbReference type="PANTHER" id="PTHR24221:SF654">
    <property type="entry name" value="ATP-BINDING CASSETTE SUB-FAMILY B MEMBER 6"/>
    <property type="match status" value="1"/>
</dbReference>
<proteinExistence type="inferred from homology"/>
<dbReference type="Pfam" id="PF00664">
    <property type="entry name" value="ABC_membrane"/>
    <property type="match status" value="1"/>
</dbReference>
<accession>A0A411X424</accession>
<evidence type="ECO:0000256" key="11">
    <source>
        <dbReference type="ARBA" id="ARBA00061173"/>
    </source>
</evidence>
<dbReference type="InterPro" id="IPR017871">
    <property type="entry name" value="ABC_transporter-like_CS"/>
</dbReference>
<keyword evidence="6" id="KW-0547">Nucleotide-binding</keyword>
<dbReference type="AlphaFoldDB" id="A0A411X424"/>
<dbReference type="SMART" id="SM00382">
    <property type="entry name" value="AAA"/>
    <property type="match status" value="1"/>
</dbReference>
<dbReference type="PROSITE" id="PS50929">
    <property type="entry name" value="ABC_TM1F"/>
    <property type="match status" value="1"/>
</dbReference>
<dbReference type="InterPro" id="IPR003593">
    <property type="entry name" value="AAA+_ATPase"/>
</dbReference>
<evidence type="ECO:0000256" key="4">
    <source>
        <dbReference type="ARBA" id="ARBA00022692"/>
    </source>
</evidence>
<dbReference type="Proteomes" id="UP000628442">
    <property type="component" value="Unassembled WGS sequence"/>
</dbReference>
<evidence type="ECO:0000256" key="1">
    <source>
        <dbReference type="ARBA" id="ARBA00004651"/>
    </source>
</evidence>
<evidence type="ECO:0000256" key="5">
    <source>
        <dbReference type="ARBA" id="ARBA00022735"/>
    </source>
</evidence>
<dbReference type="InterPro" id="IPR027417">
    <property type="entry name" value="P-loop_NTPase"/>
</dbReference>
<feature type="transmembrane region" description="Helical" evidence="14">
    <location>
        <begin position="611"/>
        <end position="639"/>
    </location>
</feature>
<evidence type="ECO:0000259" key="16">
    <source>
        <dbReference type="PROSITE" id="PS50929"/>
    </source>
</evidence>
<keyword evidence="8 14" id="KW-1133">Transmembrane helix</keyword>
<evidence type="ECO:0000256" key="9">
    <source>
        <dbReference type="ARBA" id="ARBA00023136"/>
    </source>
</evidence>
<evidence type="ECO:0000313" key="20">
    <source>
        <dbReference type="Proteomes" id="UP000628442"/>
    </source>
</evidence>
<dbReference type="PROSITE" id="PS00211">
    <property type="entry name" value="ABC_TRANSPORTER_1"/>
    <property type="match status" value="1"/>
</dbReference>